<sequence>MRAAIYSLVSIIIRTMSRISIILNILLVTETWCSSRLCFSALSCKKAIVIHFSN</sequence>
<name>A0A2P2QIX2_RHIMU</name>
<accession>A0A2P2QIX2</accession>
<reference evidence="1" key="1">
    <citation type="submission" date="2018-02" db="EMBL/GenBank/DDBJ databases">
        <title>Rhizophora mucronata_Transcriptome.</title>
        <authorList>
            <person name="Meera S.P."/>
            <person name="Sreeshan A."/>
            <person name="Augustine A."/>
        </authorList>
    </citation>
    <scope>NUCLEOTIDE SEQUENCE</scope>
    <source>
        <tissue evidence="1">Leaf</tissue>
    </source>
</reference>
<dbReference type="AlphaFoldDB" id="A0A2P2QIX2"/>
<evidence type="ECO:0000313" key="1">
    <source>
        <dbReference type="EMBL" id="MBX66952.1"/>
    </source>
</evidence>
<organism evidence="1">
    <name type="scientific">Rhizophora mucronata</name>
    <name type="common">Asiatic mangrove</name>
    <dbReference type="NCBI Taxonomy" id="61149"/>
    <lineage>
        <taxon>Eukaryota</taxon>
        <taxon>Viridiplantae</taxon>
        <taxon>Streptophyta</taxon>
        <taxon>Embryophyta</taxon>
        <taxon>Tracheophyta</taxon>
        <taxon>Spermatophyta</taxon>
        <taxon>Magnoliopsida</taxon>
        <taxon>eudicotyledons</taxon>
        <taxon>Gunneridae</taxon>
        <taxon>Pentapetalae</taxon>
        <taxon>rosids</taxon>
        <taxon>fabids</taxon>
        <taxon>Malpighiales</taxon>
        <taxon>Rhizophoraceae</taxon>
        <taxon>Rhizophora</taxon>
    </lineage>
</organism>
<dbReference type="EMBL" id="GGEC01086468">
    <property type="protein sequence ID" value="MBX66952.1"/>
    <property type="molecule type" value="Transcribed_RNA"/>
</dbReference>
<proteinExistence type="predicted"/>
<protein>
    <submittedName>
        <fullName evidence="1">Uncharacterized protein</fullName>
    </submittedName>
</protein>